<evidence type="ECO:0000313" key="2">
    <source>
        <dbReference type="Proteomes" id="UP001245285"/>
    </source>
</evidence>
<gene>
    <name evidence="1" type="ORF">RM545_03715</name>
</gene>
<protein>
    <submittedName>
        <fullName evidence="1">Uncharacterized protein</fullName>
    </submittedName>
</protein>
<accession>A0ABU3CHF5</accession>
<organism evidence="1 2">
    <name type="scientific">Autumnicola lenta</name>
    <dbReference type="NCBI Taxonomy" id="3075593"/>
    <lineage>
        <taxon>Bacteria</taxon>
        <taxon>Pseudomonadati</taxon>
        <taxon>Bacteroidota</taxon>
        <taxon>Flavobacteriia</taxon>
        <taxon>Flavobacteriales</taxon>
        <taxon>Flavobacteriaceae</taxon>
        <taxon>Autumnicola</taxon>
    </lineage>
</organism>
<proteinExistence type="predicted"/>
<dbReference type="Proteomes" id="UP001245285">
    <property type="component" value="Unassembled WGS sequence"/>
</dbReference>
<sequence>MEKFLVFGKRATNALWEDESDLDAVVEAIDDLEAELCKFDPQTTPVHEILNMYSQWTDYSYLTPEQYTSINERL</sequence>
<dbReference type="EMBL" id="JAVRHO010000004">
    <property type="protein sequence ID" value="MDT0645784.1"/>
    <property type="molecule type" value="Genomic_DNA"/>
</dbReference>
<comment type="caution">
    <text evidence="1">The sequence shown here is derived from an EMBL/GenBank/DDBJ whole genome shotgun (WGS) entry which is preliminary data.</text>
</comment>
<reference evidence="1 2" key="1">
    <citation type="submission" date="2023-09" db="EMBL/GenBank/DDBJ databases">
        <authorList>
            <person name="Rey-Velasco X."/>
        </authorList>
    </citation>
    <scope>NUCLEOTIDE SEQUENCE [LARGE SCALE GENOMIC DNA]</scope>
    <source>
        <strain evidence="1 2">F260</strain>
    </source>
</reference>
<keyword evidence="2" id="KW-1185">Reference proteome</keyword>
<name>A0ABU3CHF5_9FLAO</name>
<dbReference type="RefSeq" id="WP_311493969.1">
    <property type="nucleotide sequence ID" value="NZ_JAVRHO010000004.1"/>
</dbReference>
<evidence type="ECO:0000313" key="1">
    <source>
        <dbReference type="EMBL" id="MDT0645784.1"/>
    </source>
</evidence>